<evidence type="ECO:0000256" key="4">
    <source>
        <dbReference type="ARBA" id="ARBA00022989"/>
    </source>
</evidence>
<evidence type="ECO:0000313" key="8">
    <source>
        <dbReference type="Proteomes" id="UP000249898"/>
    </source>
</evidence>
<evidence type="ECO:0000256" key="5">
    <source>
        <dbReference type="ARBA" id="ARBA00023136"/>
    </source>
</evidence>
<keyword evidence="4 6" id="KW-1133">Transmembrane helix</keyword>
<dbReference type="Gene3D" id="2.60.450.10">
    <property type="entry name" value="Lipopolysaccharide (LPS) transport protein A like domain"/>
    <property type="match status" value="1"/>
</dbReference>
<dbReference type="GO" id="GO:0005886">
    <property type="term" value="C:plasma membrane"/>
    <property type="evidence" value="ECO:0007669"/>
    <property type="project" value="InterPro"/>
</dbReference>
<dbReference type="GO" id="GO:0017089">
    <property type="term" value="F:glycolipid transfer activity"/>
    <property type="evidence" value="ECO:0007669"/>
    <property type="project" value="TreeGrafter"/>
</dbReference>
<evidence type="ECO:0000256" key="6">
    <source>
        <dbReference type="SAM" id="Phobius"/>
    </source>
</evidence>
<sequence>MQMLKKIVRFNSLLFIGAALVLVASLFWYGATPKQNLVEANSLSSSPDYFITQVKVKEFDLNGMLVETLNAQQTLHYITKSKTLLEFPSVERHSISGSWSAKADKGVIDDGSNDILLTNNARATKKYLQSDDIKLTADSVHYLDKDQSLTSQGNATLISVQGETSASTITTYINSEEVFMTGSVRGKYETIH</sequence>
<evidence type="ECO:0000256" key="1">
    <source>
        <dbReference type="ARBA" id="ARBA00022475"/>
    </source>
</evidence>
<organism evidence="7 8">
    <name type="scientific">Marinomonas primoryensis</name>
    <dbReference type="NCBI Taxonomy" id="178399"/>
    <lineage>
        <taxon>Bacteria</taxon>
        <taxon>Pseudomonadati</taxon>
        <taxon>Pseudomonadota</taxon>
        <taxon>Gammaproteobacteria</taxon>
        <taxon>Oceanospirillales</taxon>
        <taxon>Oceanospirillaceae</taxon>
        <taxon>Marinomonas</taxon>
    </lineage>
</organism>
<dbReference type="GO" id="GO:0015221">
    <property type="term" value="F:lipopolysaccharide transmembrane transporter activity"/>
    <property type="evidence" value="ECO:0007669"/>
    <property type="project" value="InterPro"/>
</dbReference>
<dbReference type="InterPro" id="IPR026265">
    <property type="entry name" value="LptC"/>
</dbReference>
<dbReference type="OrthoDB" id="6102924at2"/>
<dbReference type="GO" id="GO:0030288">
    <property type="term" value="C:outer membrane-bounded periplasmic space"/>
    <property type="evidence" value="ECO:0007669"/>
    <property type="project" value="TreeGrafter"/>
</dbReference>
<reference evidence="7 8" key="1">
    <citation type="submission" date="2016-06" db="EMBL/GenBank/DDBJ databases">
        <title>The sequenced genome of the ice-adhering bacterium Marinomonas primoryensis, from Antarctica.</title>
        <authorList>
            <person name="Graham L."/>
            <person name="Vance T.D.R."/>
            <person name="Davies P.L."/>
        </authorList>
    </citation>
    <scope>NUCLEOTIDE SEQUENCE [LARGE SCALE GENOMIC DNA]</scope>
    <source>
        <strain evidence="7 8">AceL</strain>
    </source>
</reference>
<dbReference type="NCBIfam" id="TIGR04409">
    <property type="entry name" value="LptC_YrbK"/>
    <property type="match status" value="1"/>
</dbReference>
<name>A0A2Z4PU72_9GAMM</name>
<keyword evidence="2" id="KW-0997">Cell inner membrane</keyword>
<protein>
    <submittedName>
        <fullName evidence="7">LPS export ABC transporter periplasmic protein LptC</fullName>
    </submittedName>
</protein>
<dbReference type="PANTHER" id="PTHR37481:SF1">
    <property type="entry name" value="LIPOPOLYSACCHARIDE EXPORT SYSTEM PROTEIN LPTC"/>
    <property type="match status" value="1"/>
</dbReference>
<dbReference type="Proteomes" id="UP000249898">
    <property type="component" value="Chromosome"/>
</dbReference>
<evidence type="ECO:0000256" key="3">
    <source>
        <dbReference type="ARBA" id="ARBA00022692"/>
    </source>
</evidence>
<keyword evidence="1" id="KW-1003">Cell membrane</keyword>
<dbReference type="PANTHER" id="PTHR37481">
    <property type="entry name" value="LIPOPOLYSACCHARIDE EXPORT SYSTEM PROTEIN LPTC"/>
    <property type="match status" value="1"/>
</dbReference>
<dbReference type="RefSeq" id="WP_112139120.1">
    <property type="nucleotide sequence ID" value="NZ_CAXBEN010000013.1"/>
</dbReference>
<dbReference type="InterPro" id="IPR052363">
    <property type="entry name" value="LPS_export_LptC"/>
</dbReference>
<dbReference type="InterPro" id="IPR010664">
    <property type="entry name" value="LipoPS_assembly_LptC-rel"/>
</dbReference>
<accession>A0A2Z4PU72</accession>
<feature type="transmembrane region" description="Helical" evidence="6">
    <location>
        <begin position="12"/>
        <end position="31"/>
    </location>
</feature>
<dbReference type="EMBL" id="CP016181">
    <property type="protein sequence ID" value="AWY00995.1"/>
    <property type="molecule type" value="Genomic_DNA"/>
</dbReference>
<evidence type="ECO:0000256" key="2">
    <source>
        <dbReference type="ARBA" id="ARBA00022519"/>
    </source>
</evidence>
<keyword evidence="5 6" id="KW-0472">Membrane</keyword>
<keyword evidence="3 6" id="KW-0812">Transmembrane</keyword>
<evidence type="ECO:0000313" key="7">
    <source>
        <dbReference type="EMBL" id="AWY00995.1"/>
    </source>
</evidence>
<proteinExistence type="predicted"/>
<dbReference type="Pfam" id="PF06835">
    <property type="entry name" value="LptC"/>
    <property type="match status" value="1"/>
</dbReference>
<dbReference type="AlphaFoldDB" id="A0A2Z4PU72"/>
<gene>
    <name evidence="7" type="ORF">A8139_14155</name>
</gene>